<dbReference type="Pfam" id="PF22022">
    <property type="entry name" value="Phage_int_M"/>
    <property type="match status" value="1"/>
</dbReference>
<protein>
    <submittedName>
        <fullName evidence="7">DUF4102 domain-containing protein</fullName>
    </submittedName>
</protein>
<comment type="similarity">
    <text evidence="1">Belongs to the 'phage' integrase family.</text>
</comment>
<dbReference type="RefSeq" id="WP_140041807.1">
    <property type="nucleotide sequence ID" value="NZ_CP041016.1"/>
</dbReference>
<evidence type="ECO:0000313" key="8">
    <source>
        <dbReference type="Proteomes" id="UP000311469"/>
    </source>
</evidence>
<reference evidence="7 8" key="1">
    <citation type="submission" date="2019-06" db="EMBL/GenBank/DDBJ databases">
        <title>Genome organization and adaptive potential of archetypical organophosphate degarding Sphingobium fuliginis ATCC 27551.</title>
        <authorList>
            <person name="Sarwar A."/>
            <person name="Parthasarathy S."/>
            <person name="Singh C."/>
            <person name="Siddavattam D."/>
        </authorList>
    </citation>
    <scope>NUCLEOTIDE SEQUENCE [LARGE SCALE GENOMIC DNA]</scope>
    <source>
        <strain evidence="7 8">ATCC 27551</strain>
    </source>
</reference>
<dbReference type="PANTHER" id="PTHR30629:SF2">
    <property type="entry name" value="PROPHAGE INTEGRASE INTS-RELATED"/>
    <property type="match status" value="1"/>
</dbReference>
<dbReference type="GO" id="GO:0003677">
    <property type="term" value="F:DNA binding"/>
    <property type="evidence" value="ECO:0007669"/>
    <property type="project" value="UniProtKB-KW"/>
</dbReference>
<accession>A0A5B8CEZ0</accession>
<feature type="domain" description="Phage integrase central" evidence="6">
    <location>
        <begin position="100"/>
        <end position="187"/>
    </location>
</feature>
<dbReference type="InterPro" id="IPR038488">
    <property type="entry name" value="Integrase_DNA-bd_sf"/>
</dbReference>
<dbReference type="SUPFAM" id="SSF56349">
    <property type="entry name" value="DNA breaking-rejoining enzymes"/>
    <property type="match status" value="1"/>
</dbReference>
<dbReference type="Gene3D" id="1.10.150.130">
    <property type="match status" value="1"/>
</dbReference>
<dbReference type="KEGG" id="sufl:FIL70_05830"/>
<dbReference type="Gene3D" id="1.10.443.10">
    <property type="entry name" value="Intergrase catalytic core"/>
    <property type="match status" value="1"/>
</dbReference>
<dbReference type="InterPro" id="IPR011010">
    <property type="entry name" value="DNA_brk_join_enz"/>
</dbReference>
<dbReference type="InterPro" id="IPR025166">
    <property type="entry name" value="Integrase_DNA_bind_dom"/>
</dbReference>
<dbReference type="InterPro" id="IPR010998">
    <property type="entry name" value="Integrase_recombinase_N"/>
</dbReference>
<evidence type="ECO:0000256" key="4">
    <source>
        <dbReference type="ARBA" id="ARBA00023172"/>
    </source>
</evidence>
<keyword evidence="4" id="KW-0233">DNA recombination</keyword>
<dbReference type="InterPro" id="IPR050808">
    <property type="entry name" value="Phage_Integrase"/>
</dbReference>
<gene>
    <name evidence="7" type="ORF">FIL70_05830</name>
</gene>
<evidence type="ECO:0000256" key="1">
    <source>
        <dbReference type="ARBA" id="ARBA00008857"/>
    </source>
</evidence>
<proteinExistence type="inferred from homology"/>
<dbReference type="InterPro" id="IPR013762">
    <property type="entry name" value="Integrase-like_cat_sf"/>
</dbReference>
<dbReference type="AlphaFoldDB" id="A0A5B8CEZ0"/>
<dbReference type="Gene3D" id="3.30.160.390">
    <property type="entry name" value="Integrase, DNA-binding domain"/>
    <property type="match status" value="1"/>
</dbReference>
<evidence type="ECO:0000313" key="7">
    <source>
        <dbReference type="EMBL" id="QDC36816.1"/>
    </source>
</evidence>
<evidence type="ECO:0000259" key="6">
    <source>
        <dbReference type="Pfam" id="PF22022"/>
    </source>
</evidence>
<organism evidence="7 8">
    <name type="scientific">Sphingobium fuliginis ATCC 27551</name>
    <dbReference type="NCBI Taxonomy" id="1208342"/>
    <lineage>
        <taxon>Bacteria</taxon>
        <taxon>Pseudomonadati</taxon>
        <taxon>Pseudomonadota</taxon>
        <taxon>Alphaproteobacteria</taxon>
        <taxon>Sphingomonadales</taxon>
        <taxon>Sphingomonadaceae</taxon>
        <taxon>Sphingobium</taxon>
    </lineage>
</organism>
<dbReference type="Pfam" id="PF13356">
    <property type="entry name" value="Arm-DNA-bind_3"/>
    <property type="match status" value="1"/>
</dbReference>
<evidence type="ECO:0000256" key="3">
    <source>
        <dbReference type="ARBA" id="ARBA00023125"/>
    </source>
</evidence>
<feature type="domain" description="Integrase DNA-binding" evidence="5">
    <location>
        <begin position="3"/>
        <end position="84"/>
    </location>
</feature>
<keyword evidence="2" id="KW-0229">DNA integration</keyword>
<name>A0A5B8CEZ0_SPHSA</name>
<keyword evidence="3" id="KW-0238">DNA-binding</keyword>
<evidence type="ECO:0000256" key="2">
    <source>
        <dbReference type="ARBA" id="ARBA00022908"/>
    </source>
</evidence>
<dbReference type="GO" id="GO:0006310">
    <property type="term" value="P:DNA recombination"/>
    <property type="evidence" value="ECO:0007669"/>
    <property type="project" value="UniProtKB-KW"/>
</dbReference>
<dbReference type="GO" id="GO:0015074">
    <property type="term" value="P:DNA integration"/>
    <property type="evidence" value="ECO:0007669"/>
    <property type="project" value="UniProtKB-KW"/>
</dbReference>
<dbReference type="PANTHER" id="PTHR30629">
    <property type="entry name" value="PROPHAGE INTEGRASE"/>
    <property type="match status" value="1"/>
</dbReference>
<evidence type="ECO:0000259" key="5">
    <source>
        <dbReference type="Pfam" id="PF13356"/>
    </source>
</evidence>
<dbReference type="EMBL" id="CP041016">
    <property type="protein sequence ID" value="QDC36816.1"/>
    <property type="molecule type" value="Genomic_DNA"/>
</dbReference>
<dbReference type="InterPro" id="IPR053876">
    <property type="entry name" value="Phage_int_M"/>
</dbReference>
<dbReference type="Proteomes" id="UP000311469">
    <property type="component" value="Chromosome cSF1"/>
</dbReference>
<dbReference type="CDD" id="cd00801">
    <property type="entry name" value="INT_P4_C"/>
    <property type="match status" value="1"/>
</dbReference>
<sequence length="461" mass="51880">MTLTYAEAKNAAATGRNYKITDSAGLYLYVTKAGAKSWRFRYHFAEREKLVTFGLFPEVGLAEARERQKEARELLRQGIDPAVEFVRRKAQAVVETDASFRAKAEEWLTENEPWWSAANAFRVRSRIEKDIYPEFGKLPVSQVTSEMVLIALRKIERRGAIETAKRVRGYILGVLKRARGEGLVTTETIVSVEIVADALKRSPPGIKQPALTRVSQLIEFQRRVDLSTGGPLSKLASRLLALTAVRVGVLRTALWEEFEGIDWEDPDKPAPGAIWRIPAERMKLAVDDKSNAAFGHDVPLSWQAVETLRAIRVLTGKFSLVFPGSRSWRLPMSDAAVSTLYKRIGDGAYKGKMVPHGWRSAFSTVMNERAAELERDGDRMIIDLVLSHVPKGISASEWAYNRARYFKPRREMLQAWADLIGDGLESPFALVNVRMAKGRLLSRWESAPTGPNVIQFRPARR</sequence>